<evidence type="ECO:0000256" key="7">
    <source>
        <dbReference type="ARBA" id="ARBA00025347"/>
    </source>
</evidence>
<gene>
    <name evidence="11" type="primary">PARPA_12599.1 scaffold 45109</name>
</gene>
<feature type="active site" evidence="10">
    <location>
        <position position="129"/>
    </location>
</feature>
<dbReference type="InterPro" id="IPR038765">
    <property type="entry name" value="Papain-like_cys_pep_sf"/>
</dbReference>
<evidence type="ECO:0000256" key="3">
    <source>
        <dbReference type="ARBA" id="ARBA00016900"/>
    </source>
</evidence>
<protein>
    <recommendedName>
        <fullName evidence="3 9">Cysteine proteinase 1, mitochondrial</fullName>
        <ecNumber evidence="2 9">3.4.22.40</ecNumber>
    </recommendedName>
</protein>
<evidence type="ECO:0000256" key="6">
    <source>
        <dbReference type="ARBA" id="ARBA00022807"/>
    </source>
</evidence>
<feature type="active site" evidence="10">
    <location>
        <position position="449"/>
    </location>
</feature>
<dbReference type="OrthoDB" id="2666448at2759"/>
<dbReference type="GO" id="GO:0009636">
    <property type="term" value="P:response to toxic substance"/>
    <property type="evidence" value="ECO:0007669"/>
    <property type="project" value="TreeGrafter"/>
</dbReference>
<dbReference type="Gene3D" id="3.90.70.10">
    <property type="entry name" value="Cysteine proteinases"/>
    <property type="match status" value="1"/>
</dbReference>
<dbReference type="MEROPS" id="C01.085"/>
<dbReference type="Pfam" id="PF03051">
    <property type="entry name" value="Peptidase_C1_2"/>
    <property type="match status" value="1"/>
</dbReference>
<keyword evidence="5 9" id="KW-0378">Hydrolase</keyword>
<comment type="function">
    <text evidence="7">The normal physiological role of the enzyme is unknown, but it is not essential for the viability of yeast cells. Has aminopeptidase activity, shortening substrate peptides sequentially by 1 amino acid. Has bleomycin hydrolase activity, which can protect the cell from the toxic effects of bleomycin. Has homocysteine-thiolactonase activity, protecting the cell against homocysteine toxicity. Acts as a repressor in the GAL4 regulatory system, but this does not require either the peptidase or nucleic acid-binding activities.</text>
</comment>
<sequence length="517" mass="58961">MGAQSSRDEYVETFDEKQAEMQAVIEQETLSNLSLANSQEKYLLQAMVTMDLNDDVKEHYSRLTPRALDKFSEHFWLDKKNQLAMNAVMNNDPTKIMVDPRVAIDNRHVFNVKLETEGAATNQKQSGRCWIFAGTNVLRLAVIRKYKLSDDFELSQNFLFFYDKLEKANWFLENMIDLAAEDINDRVVQYLLTDPVGDGGQWQMFINLVEKYGVVPKSTFPETVASSSTAKLNWLVTVKLREFAAQIRKALSDGISTNTIRVMKEEMMQDIYRIMTIYLGEPPANFDWEIMDKTGKCVSIPSLTPKKFMKEIVEYPVGICIISETISLINDPRNPYSRAYTVSRLGNIVGGGDIKYVNTTIATMKKLAIDVLKSGNPVWFGCDVGQFSNGSVGSMDTKIFDYKLTFNVDFNLSKAQRLLYGESAMTHAMVFTGVHLDNESKPIRWRVENSWSDTSGEKGFWVMTDEWFSEFVYQLVLEKRVVPKKLVDLLSEKPIVLPAYDPMGALANPRQSRSLYK</sequence>
<evidence type="ECO:0000256" key="8">
    <source>
        <dbReference type="ARBA" id="ARBA00026080"/>
    </source>
</evidence>
<comment type="function">
    <text evidence="9">Has aminopeptidase activity, shortening substrate peptides sequentially by 1 amino acid. Has bleomycin hydrolase activity, which can protect the cell from the toxic effects of bleomycin. Has homocysteine-thiolactonase activity, protecting the cell against homocysteine toxicity.</text>
</comment>
<evidence type="ECO:0000313" key="11">
    <source>
        <dbReference type="EMBL" id="CEP18297.1"/>
    </source>
</evidence>
<dbReference type="Proteomes" id="UP000054107">
    <property type="component" value="Unassembled WGS sequence"/>
</dbReference>
<reference evidence="11 12" key="1">
    <citation type="submission" date="2014-09" db="EMBL/GenBank/DDBJ databases">
        <authorList>
            <person name="Ellenberger Sabrina"/>
        </authorList>
    </citation>
    <scope>NUCLEOTIDE SEQUENCE [LARGE SCALE GENOMIC DNA]</scope>
    <source>
        <strain evidence="11 12">CBS 412.66</strain>
    </source>
</reference>
<dbReference type="AlphaFoldDB" id="A0A0B7NLJ7"/>
<dbReference type="EC" id="3.4.22.40" evidence="2 9"/>
<dbReference type="SUPFAM" id="SSF54001">
    <property type="entry name" value="Cysteine proteinases"/>
    <property type="match status" value="1"/>
</dbReference>
<evidence type="ECO:0000256" key="9">
    <source>
        <dbReference type="PIRNR" id="PIRNR005700"/>
    </source>
</evidence>
<dbReference type="PROSITE" id="PS00139">
    <property type="entry name" value="THIOL_PROTEASE_CYS"/>
    <property type="match status" value="1"/>
</dbReference>
<dbReference type="PIRSF" id="PIRSF005700">
    <property type="entry name" value="PepC"/>
    <property type="match status" value="1"/>
</dbReference>
<accession>A0A0B7NLJ7</accession>
<keyword evidence="9" id="KW-0496">Mitochondrion</keyword>
<dbReference type="GO" id="GO:0006508">
    <property type="term" value="P:proteolysis"/>
    <property type="evidence" value="ECO:0007669"/>
    <property type="project" value="UniProtKB-KW"/>
</dbReference>
<dbReference type="InterPro" id="IPR000169">
    <property type="entry name" value="Pept_cys_AS"/>
</dbReference>
<comment type="similarity">
    <text evidence="9">Belongs to the peptidase C1 family.</text>
</comment>
<dbReference type="GO" id="GO:0005739">
    <property type="term" value="C:mitochondrion"/>
    <property type="evidence" value="ECO:0007669"/>
    <property type="project" value="UniProtKB-SubCell"/>
</dbReference>
<keyword evidence="6 9" id="KW-0788">Thiol protease</keyword>
<dbReference type="PANTHER" id="PTHR10363:SF2">
    <property type="entry name" value="BLEOMYCIN HYDROLASE"/>
    <property type="match status" value="1"/>
</dbReference>
<evidence type="ECO:0000256" key="5">
    <source>
        <dbReference type="ARBA" id="ARBA00022801"/>
    </source>
</evidence>
<comment type="subunit">
    <text evidence="8">Homohexamer. Binds to nucleic acids. Binds single-stranded DNA and RNA with higher affinity than double-stranded DNA.</text>
</comment>
<keyword evidence="12" id="KW-1185">Reference proteome</keyword>
<evidence type="ECO:0000313" key="12">
    <source>
        <dbReference type="Proteomes" id="UP000054107"/>
    </source>
</evidence>
<evidence type="ECO:0000256" key="10">
    <source>
        <dbReference type="PIRSR" id="PIRSR005700-1"/>
    </source>
</evidence>
<name>A0A0B7NLJ7_9FUNG</name>
<dbReference type="GO" id="GO:0043418">
    <property type="term" value="P:homocysteine catabolic process"/>
    <property type="evidence" value="ECO:0007669"/>
    <property type="project" value="TreeGrafter"/>
</dbReference>
<dbReference type="CDD" id="cd00585">
    <property type="entry name" value="Peptidase_C1B"/>
    <property type="match status" value="1"/>
</dbReference>
<comment type="catalytic activity">
    <reaction evidence="1 9">
        <text>Inactivates bleomycin B2 (a cytotoxic glycometallopeptide) by hydrolysis of a carboxyamide bond of beta-aminoalanine, but also shows general aminopeptidase activity. The specificity varies somewhat with source, but amino acid arylamides of Met, Leu and Ala are preferred.</text>
        <dbReference type="EC" id="3.4.22.40"/>
    </reaction>
</comment>
<comment type="subcellular location">
    <subcellularLocation>
        <location evidence="9">Mitochondrion</location>
    </subcellularLocation>
    <subcellularLocation>
        <location evidence="9">Cytoplasm</location>
    </subcellularLocation>
</comment>
<dbReference type="GO" id="GO:0070005">
    <property type="term" value="F:cysteine-type aminopeptidase activity"/>
    <property type="evidence" value="ECO:0007669"/>
    <property type="project" value="InterPro"/>
</dbReference>
<dbReference type="PANTHER" id="PTHR10363">
    <property type="entry name" value="BLEOMYCIN HYDROLASE"/>
    <property type="match status" value="1"/>
</dbReference>
<dbReference type="EMBL" id="LN733769">
    <property type="protein sequence ID" value="CEP18297.1"/>
    <property type="molecule type" value="Genomic_DNA"/>
</dbReference>
<feature type="active site" evidence="10">
    <location>
        <position position="427"/>
    </location>
</feature>
<proteinExistence type="inferred from homology"/>
<dbReference type="InterPro" id="IPR004134">
    <property type="entry name" value="Peptidase_C1B"/>
</dbReference>
<keyword evidence="4 9" id="KW-0645">Protease</keyword>
<keyword evidence="9" id="KW-0963">Cytoplasm</keyword>
<evidence type="ECO:0000256" key="2">
    <source>
        <dbReference type="ARBA" id="ARBA00012465"/>
    </source>
</evidence>
<evidence type="ECO:0000256" key="1">
    <source>
        <dbReference type="ARBA" id="ARBA00000423"/>
    </source>
</evidence>
<organism evidence="11 12">
    <name type="scientific">Parasitella parasitica</name>
    <dbReference type="NCBI Taxonomy" id="35722"/>
    <lineage>
        <taxon>Eukaryota</taxon>
        <taxon>Fungi</taxon>
        <taxon>Fungi incertae sedis</taxon>
        <taxon>Mucoromycota</taxon>
        <taxon>Mucoromycotina</taxon>
        <taxon>Mucoromycetes</taxon>
        <taxon>Mucorales</taxon>
        <taxon>Mucorineae</taxon>
        <taxon>Mucoraceae</taxon>
        <taxon>Parasitella</taxon>
    </lineage>
</organism>
<dbReference type="GO" id="GO:0004197">
    <property type="term" value="F:cysteine-type endopeptidase activity"/>
    <property type="evidence" value="ECO:0007669"/>
    <property type="project" value="UniProtKB-EC"/>
</dbReference>
<evidence type="ECO:0000256" key="4">
    <source>
        <dbReference type="ARBA" id="ARBA00022670"/>
    </source>
</evidence>